<feature type="domain" description="Cytochrome c" evidence="10">
    <location>
        <begin position="73"/>
        <end position="147"/>
    </location>
</feature>
<dbReference type="InterPro" id="IPR009056">
    <property type="entry name" value="Cyt_c-like_dom"/>
</dbReference>
<feature type="binding site" description="covalent" evidence="6">
    <location>
        <position position="86"/>
    </location>
    <ligand>
        <name>heme c</name>
        <dbReference type="ChEBI" id="CHEBI:61717"/>
    </ligand>
</feature>
<dbReference type="GO" id="GO:0009055">
    <property type="term" value="F:electron transfer activity"/>
    <property type="evidence" value="ECO:0007669"/>
    <property type="project" value="InterPro"/>
</dbReference>
<evidence type="ECO:0000256" key="4">
    <source>
        <dbReference type="ARBA" id="ARBA00022982"/>
    </source>
</evidence>
<dbReference type="InterPro" id="IPR012218">
    <property type="entry name" value="Cyt_c_BACSU-c550-type"/>
</dbReference>
<dbReference type="GO" id="GO:0016020">
    <property type="term" value="C:membrane"/>
    <property type="evidence" value="ECO:0007669"/>
    <property type="project" value="InterPro"/>
</dbReference>
<sequence>MKKALLALIFGSVLVLAACGSGGEKTTDETTDDNVANNQGATDNTGNNNGGTAGDTTNNNNDTTTDTETADEGAVAHGEQVVQKACISCHGANLEGMGNFPALNNVGSRLSQEEILNVINNGKGGMPGGIVKGEDADAAAAYLATLK</sequence>
<dbReference type="InterPro" id="IPR036909">
    <property type="entry name" value="Cyt_c-like_dom_sf"/>
</dbReference>
<dbReference type="AlphaFoldDB" id="A0A0A3I5J7"/>
<evidence type="ECO:0000256" key="2">
    <source>
        <dbReference type="ARBA" id="ARBA00022617"/>
    </source>
</evidence>
<feature type="compositionally biased region" description="Low complexity" evidence="8">
    <location>
        <begin position="54"/>
        <end position="67"/>
    </location>
</feature>
<feature type="chain" id="PRO_5038435092" description="Cytochrome c domain-containing protein" evidence="9">
    <location>
        <begin position="18"/>
        <end position="147"/>
    </location>
</feature>
<feature type="signal peptide" evidence="9">
    <location>
        <begin position="1"/>
        <end position="17"/>
    </location>
</feature>
<keyword evidence="2 6" id="KW-0349">Heme</keyword>
<accession>A0A0A3I5J7</accession>
<keyword evidence="4" id="KW-0249">Electron transport</keyword>
<proteinExistence type="predicted"/>
<evidence type="ECO:0000313" key="11">
    <source>
        <dbReference type="EMBL" id="KGR80004.1"/>
    </source>
</evidence>
<evidence type="ECO:0000256" key="9">
    <source>
        <dbReference type="SAM" id="SignalP"/>
    </source>
</evidence>
<name>A0A0A3I5J7_9BACL</name>
<dbReference type="GO" id="GO:0020037">
    <property type="term" value="F:heme binding"/>
    <property type="evidence" value="ECO:0007669"/>
    <property type="project" value="InterPro"/>
</dbReference>
<dbReference type="PIRSF" id="PIRSF000025">
    <property type="entry name" value="Cytc_Bsub_c550"/>
    <property type="match status" value="1"/>
</dbReference>
<comment type="PTM">
    <text evidence="6">Binds 1 heme c group covalently per subunit.</text>
</comment>
<feature type="binding site" description="axial binding residue" evidence="7">
    <location>
        <position position="90"/>
    </location>
    <ligand>
        <name>heme c</name>
        <dbReference type="ChEBI" id="CHEBI:61717"/>
    </ligand>
    <ligandPart>
        <name>Fe</name>
        <dbReference type="ChEBI" id="CHEBI:18248"/>
    </ligandPart>
</feature>
<evidence type="ECO:0000256" key="8">
    <source>
        <dbReference type="SAM" id="MobiDB-lite"/>
    </source>
</evidence>
<feature type="binding site" description="axial binding residue" evidence="7">
    <location>
        <position position="126"/>
    </location>
    <ligand>
        <name>heme c</name>
        <dbReference type="ChEBI" id="CHEBI:61717"/>
    </ligand>
    <ligandPart>
        <name>Fe</name>
        <dbReference type="ChEBI" id="CHEBI:18248"/>
    </ligandPart>
</feature>
<evidence type="ECO:0000256" key="3">
    <source>
        <dbReference type="ARBA" id="ARBA00022723"/>
    </source>
</evidence>
<keyword evidence="9" id="KW-0732">Signal</keyword>
<dbReference type="Gene3D" id="1.10.760.10">
    <property type="entry name" value="Cytochrome c-like domain"/>
    <property type="match status" value="1"/>
</dbReference>
<dbReference type="InterPro" id="IPR051811">
    <property type="entry name" value="Cytochrome_c550/c551-like"/>
</dbReference>
<gene>
    <name evidence="11" type="ORF">CD29_03340</name>
</gene>
<dbReference type="RefSeq" id="WP_036182798.1">
    <property type="nucleotide sequence ID" value="NZ_AVDA01000003.1"/>
</dbReference>
<evidence type="ECO:0000313" key="12">
    <source>
        <dbReference type="Proteomes" id="UP000030416"/>
    </source>
</evidence>
<keyword evidence="1" id="KW-0813">Transport</keyword>
<organism evidence="11 12">
    <name type="scientific">Ureibacillus manganicus DSM 26584</name>
    <dbReference type="NCBI Taxonomy" id="1384049"/>
    <lineage>
        <taxon>Bacteria</taxon>
        <taxon>Bacillati</taxon>
        <taxon>Bacillota</taxon>
        <taxon>Bacilli</taxon>
        <taxon>Bacillales</taxon>
        <taxon>Caryophanaceae</taxon>
        <taxon>Ureibacillus</taxon>
    </lineage>
</organism>
<keyword evidence="3 7" id="KW-0479">Metal-binding</keyword>
<dbReference type="GO" id="GO:0005506">
    <property type="term" value="F:iron ion binding"/>
    <property type="evidence" value="ECO:0007669"/>
    <property type="project" value="InterPro"/>
</dbReference>
<dbReference type="STRING" id="1384049.CD29_03340"/>
<dbReference type="eggNOG" id="COG2010">
    <property type="taxonomic scope" value="Bacteria"/>
</dbReference>
<dbReference type="SUPFAM" id="SSF46626">
    <property type="entry name" value="Cytochrome c"/>
    <property type="match status" value="1"/>
</dbReference>
<protein>
    <recommendedName>
        <fullName evidence="10">Cytochrome c domain-containing protein</fullName>
    </recommendedName>
</protein>
<feature type="binding site" description="covalent" evidence="6">
    <location>
        <position position="89"/>
    </location>
    <ligand>
        <name>heme c</name>
        <dbReference type="ChEBI" id="CHEBI:61717"/>
    </ligand>
</feature>
<dbReference type="Proteomes" id="UP000030416">
    <property type="component" value="Unassembled WGS sequence"/>
</dbReference>
<evidence type="ECO:0000256" key="1">
    <source>
        <dbReference type="ARBA" id="ARBA00022448"/>
    </source>
</evidence>
<dbReference type="PANTHER" id="PTHR37823:SF4">
    <property type="entry name" value="MENAQUINOL-CYTOCHROME C REDUCTASE CYTOCHROME B_C SUBUNIT"/>
    <property type="match status" value="1"/>
</dbReference>
<dbReference type="PANTHER" id="PTHR37823">
    <property type="entry name" value="CYTOCHROME C-553-LIKE"/>
    <property type="match status" value="1"/>
</dbReference>
<evidence type="ECO:0000256" key="6">
    <source>
        <dbReference type="PIRSR" id="PIRSR000025-1"/>
    </source>
</evidence>
<evidence type="ECO:0000256" key="7">
    <source>
        <dbReference type="PIRSR" id="PIRSR000025-2"/>
    </source>
</evidence>
<dbReference type="PROSITE" id="PS51007">
    <property type="entry name" value="CYTC"/>
    <property type="match status" value="1"/>
</dbReference>
<keyword evidence="5 7" id="KW-0408">Iron</keyword>
<feature type="compositionally biased region" description="Low complexity" evidence="8">
    <location>
        <begin position="36"/>
        <end position="47"/>
    </location>
</feature>
<dbReference type="Pfam" id="PF13442">
    <property type="entry name" value="Cytochrome_CBB3"/>
    <property type="match status" value="1"/>
</dbReference>
<evidence type="ECO:0000259" key="10">
    <source>
        <dbReference type="PROSITE" id="PS51007"/>
    </source>
</evidence>
<comment type="caution">
    <text evidence="11">The sequence shown here is derived from an EMBL/GenBank/DDBJ whole genome shotgun (WGS) entry which is preliminary data.</text>
</comment>
<feature type="region of interest" description="Disordered" evidence="8">
    <location>
        <begin position="22"/>
        <end position="76"/>
    </location>
</feature>
<dbReference type="PROSITE" id="PS51257">
    <property type="entry name" value="PROKAR_LIPOPROTEIN"/>
    <property type="match status" value="1"/>
</dbReference>
<evidence type="ECO:0000256" key="5">
    <source>
        <dbReference type="ARBA" id="ARBA00023004"/>
    </source>
</evidence>
<dbReference type="OrthoDB" id="7933886at2"/>
<keyword evidence="12" id="KW-1185">Reference proteome</keyword>
<reference evidence="11 12" key="1">
    <citation type="submission" date="2014-02" db="EMBL/GenBank/DDBJ databases">
        <title>Draft genome sequence of Lysinibacillus manganicus DSM 26584T.</title>
        <authorList>
            <person name="Zhang F."/>
            <person name="Wang G."/>
            <person name="Zhang L."/>
        </authorList>
    </citation>
    <scope>NUCLEOTIDE SEQUENCE [LARGE SCALE GENOMIC DNA]</scope>
    <source>
        <strain evidence="11 12">DSM 26584</strain>
    </source>
</reference>
<dbReference type="EMBL" id="JPVN01000003">
    <property type="protein sequence ID" value="KGR80004.1"/>
    <property type="molecule type" value="Genomic_DNA"/>
</dbReference>